<keyword evidence="6" id="KW-0472">Membrane</keyword>
<comment type="similarity">
    <text evidence="1">Belongs to the multicopper oxidase family.</text>
</comment>
<reference evidence="11 12" key="1">
    <citation type="submission" date="2024-04" db="EMBL/GenBank/DDBJ databases">
        <title>Phyllosticta paracitricarpa is synonymous to the EU quarantine fungus P. citricarpa based on phylogenomic analyses.</title>
        <authorList>
            <consortium name="Lawrence Berkeley National Laboratory"/>
            <person name="Van Ingen-Buijs V.A."/>
            <person name="Van Westerhoven A.C."/>
            <person name="Haridas S."/>
            <person name="Skiadas P."/>
            <person name="Martin F."/>
            <person name="Groenewald J.Z."/>
            <person name="Crous P.W."/>
            <person name="Seidl M.F."/>
        </authorList>
    </citation>
    <scope>NUCLEOTIDE SEQUENCE [LARGE SCALE GENOMIC DNA]</scope>
    <source>
        <strain evidence="11 12">CBS 123374</strain>
    </source>
</reference>
<keyword evidence="4" id="KW-0560">Oxidoreductase</keyword>
<feature type="domain" description="Plastocyanin-like" evidence="9">
    <location>
        <begin position="366"/>
        <end position="499"/>
    </location>
</feature>
<keyword evidence="6" id="KW-0812">Transmembrane</keyword>
<evidence type="ECO:0000256" key="7">
    <source>
        <dbReference type="SAM" id="SignalP"/>
    </source>
</evidence>
<dbReference type="InterPro" id="IPR011706">
    <property type="entry name" value="Cu-oxidase_C"/>
</dbReference>
<dbReference type="CDD" id="cd13877">
    <property type="entry name" value="CuRO_2_Fet3p_like"/>
    <property type="match status" value="1"/>
</dbReference>
<evidence type="ECO:0000313" key="11">
    <source>
        <dbReference type="EMBL" id="KAK8232195.1"/>
    </source>
</evidence>
<dbReference type="InterPro" id="IPR044130">
    <property type="entry name" value="CuRO_2_Fet3-like"/>
</dbReference>
<keyword evidence="2" id="KW-0479">Metal-binding</keyword>
<protein>
    <submittedName>
        <fullName evidence="11">Cupredoxin</fullName>
    </submittedName>
</protein>
<dbReference type="InterPro" id="IPR033138">
    <property type="entry name" value="Cu_oxidase_CS"/>
</dbReference>
<evidence type="ECO:0000256" key="4">
    <source>
        <dbReference type="ARBA" id="ARBA00023002"/>
    </source>
</evidence>
<dbReference type="Pfam" id="PF07731">
    <property type="entry name" value="Cu-oxidase_2"/>
    <property type="match status" value="1"/>
</dbReference>
<dbReference type="CDD" id="cd13899">
    <property type="entry name" value="CuRO_3_Fet3p"/>
    <property type="match status" value="1"/>
</dbReference>
<gene>
    <name evidence="11" type="ORF">HDK90DRAFT_416632</name>
</gene>
<keyword evidence="5" id="KW-0186">Copper</keyword>
<feature type="signal peptide" evidence="7">
    <location>
        <begin position="1"/>
        <end position="24"/>
    </location>
</feature>
<feature type="transmembrane region" description="Helical" evidence="6">
    <location>
        <begin position="555"/>
        <end position="575"/>
    </location>
</feature>
<evidence type="ECO:0000259" key="8">
    <source>
        <dbReference type="Pfam" id="PF00394"/>
    </source>
</evidence>
<dbReference type="PROSITE" id="PS00080">
    <property type="entry name" value="MULTICOPPER_OXIDASE2"/>
    <property type="match status" value="1"/>
</dbReference>
<feature type="domain" description="Plastocyanin-like" evidence="10">
    <location>
        <begin position="33"/>
        <end position="149"/>
    </location>
</feature>
<dbReference type="PROSITE" id="PS00079">
    <property type="entry name" value="MULTICOPPER_OXIDASE1"/>
    <property type="match status" value="1"/>
</dbReference>
<feature type="domain" description="Plastocyanin-like" evidence="8">
    <location>
        <begin position="158"/>
        <end position="305"/>
    </location>
</feature>
<comment type="caution">
    <text evidence="11">The sequence shown here is derived from an EMBL/GenBank/DDBJ whole genome shotgun (WGS) entry which is preliminary data.</text>
</comment>
<dbReference type="PANTHER" id="PTHR11709">
    <property type="entry name" value="MULTI-COPPER OXIDASE"/>
    <property type="match status" value="1"/>
</dbReference>
<evidence type="ECO:0000259" key="9">
    <source>
        <dbReference type="Pfam" id="PF07731"/>
    </source>
</evidence>
<evidence type="ECO:0000256" key="5">
    <source>
        <dbReference type="ARBA" id="ARBA00023008"/>
    </source>
</evidence>
<evidence type="ECO:0000313" key="12">
    <source>
        <dbReference type="Proteomes" id="UP001492380"/>
    </source>
</evidence>
<evidence type="ECO:0000256" key="2">
    <source>
        <dbReference type="ARBA" id="ARBA00022723"/>
    </source>
</evidence>
<evidence type="ECO:0000256" key="3">
    <source>
        <dbReference type="ARBA" id="ARBA00022729"/>
    </source>
</evidence>
<dbReference type="EMBL" id="JBBWRZ010000007">
    <property type="protein sequence ID" value="KAK8232195.1"/>
    <property type="molecule type" value="Genomic_DNA"/>
</dbReference>
<sequence length="590" mass="65921">MAFFFKFAVASLALFFYHGFVVEAETVTYNWNISWTTANPDGMLERPVIGINGQWPLPVLNLTKGDRVVANVHNGLGNETTSIHWHGFFHHNTTFMDGPPHVVQCEIPPGSTFVYNFTLDQAGLYWYHSHSKGQYPDGLRQALIITDPENPYLGQYDEELVISLSDWYHDQMPDLLKGFISVTNPTGAEPVPKSALMNETQNFELPVQPGKTYLLRIVNVGAFASQYFWIEGHNMSVVEVDGVWTKPNETSMIYLTSAQRYSVLITMKNETTTNYPMVGSMDTDLFDKIPADLNWNVTGWLVYDKQGHRPQPHELEEFDPLDDVYLTPTDGVELYEQPDQVIVLNMSMNNLGDGANYAFFNDITYVSQKVPTLYSVMTTGDAASNPVIYGRDTNSYVLLKDQVIDIVLNNLDTGKHPFHLHGHNFQVLYRSPEEEGFFNATNTTSFPAVPMRRDTFWVKPTGNFLIRFKADNPGVWLFHCHLQFHFDAGLAMTFVEAPREMQQNLKIPQNHYDVCKASGEPVAGNAAGNTVDLFDLTGENRSVDPLPAGFTAKGVVALVFSCIAAFVGCAAVAWYGAAPLGVAPVVPSPQ</sequence>
<dbReference type="InterPro" id="IPR045087">
    <property type="entry name" value="Cu-oxidase_fam"/>
</dbReference>
<dbReference type="InterPro" id="IPR002355">
    <property type="entry name" value="Cu_oxidase_Cu_BS"/>
</dbReference>
<dbReference type="InterPro" id="IPR008972">
    <property type="entry name" value="Cupredoxin"/>
</dbReference>
<organism evidence="11 12">
    <name type="scientific">Phyllosticta capitalensis</name>
    <dbReference type="NCBI Taxonomy" id="121624"/>
    <lineage>
        <taxon>Eukaryota</taxon>
        <taxon>Fungi</taxon>
        <taxon>Dikarya</taxon>
        <taxon>Ascomycota</taxon>
        <taxon>Pezizomycotina</taxon>
        <taxon>Dothideomycetes</taxon>
        <taxon>Dothideomycetes incertae sedis</taxon>
        <taxon>Botryosphaeriales</taxon>
        <taxon>Phyllostictaceae</taxon>
        <taxon>Phyllosticta</taxon>
    </lineage>
</organism>
<evidence type="ECO:0000256" key="1">
    <source>
        <dbReference type="ARBA" id="ARBA00010609"/>
    </source>
</evidence>
<dbReference type="InterPro" id="IPR001117">
    <property type="entry name" value="Cu-oxidase_2nd"/>
</dbReference>
<evidence type="ECO:0000256" key="6">
    <source>
        <dbReference type="SAM" id="Phobius"/>
    </source>
</evidence>
<dbReference type="Gene3D" id="2.60.40.420">
    <property type="entry name" value="Cupredoxins - blue copper proteins"/>
    <property type="match status" value="3"/>
</dbReference>
<feature type="chain" id="PRO_5045674261" evidence="7">
    <location>
        <begin position="25"/>
        <end position="590"/>
    </location>
</feature>
<evidence type="ECO:0000259" key="10">
    <source>
        <dbReference type="Pfam" id="PF07732"/>
    </source>
</evidence>
<dbReference type="CDD" id="cd13851">
    <property type="entry name" value="CuRO_1_Fet3p"/>
    <property type="match status" value="1"/>
</dbReference>
<dbReference type="Pfam" id="PF00394">
    <property type="entry name" value="Cu-oxidase"/>
    <property type="match status" value="1"/>
</dbReference>
<keyword evidence="6" id="KW-1133">Transmembrane helix</keyword>
<name>A0ABR1YK67_9PEZI</name>
<dbReference type="InterPro" id="IPR011707">
    <property type="entry name" value="Cu-oxidase-like_N"/>
</dbReference>
<proteinExistence type="inferred from homology"/>
<keyword evidence="12" id="KW-1185">Reference proteome</keyword>
<dbReference type="Proteomes" id="UP001492380">
    <property type="component" value="Unassembled WGS sequence"/>
</dbReference>
<accession>A0ABR1YK67</accession>
<dbReference type="Pfam" id="PF07732">
    <property type="entry name" value="Cu-oxidase_3"/>
    <property type="match status" value="1"/>
</dbReference>
<dbReference type="PANTHER" id="PTHR11709:SF361">
    <property type="entry name" value="IRON TRANSPORT MULTICOPPER OXIDASE FET3"/>
    <property type="match status" value="1"/>
</dbReference>
<keyword evidence="3 7" id="KW-0732">Signal</keyword>
<dbReference type="SUPFAM" id="SSF49503">
    <property type="entry name" value="Cupredoxins"/>
    <property type="match status" value="3"/>
</dbReference>